<evidence type="ECO:0000313" key="2">
    <source>
        <dbReference type="EMBL" id="OFA12592.1"/>
    </source>
</evidence>
<feature type="transmembrane region" description="Helical" evidence="1">
    <location>
        <begin position="144"/>
        <end position="164"/>
    </location>
</feature>
<gene>
    <name evidence="2" type="ORF">LASUN_05300</name>
</gene>
<reference evidence="2 3" key="1">
    <citation type="submission" date="2016-09" db="EMBL/GenBank/DDBJ databases">
        <title>Genome Sequence of Lactobacillus sunkii Strain CG01.</title>
        <authorList>
            <person name="Poehlein A."/>
            <person name="Gabris C."/>
            <person name="Bengelsdorf F.R."/>
            <person name="Duerre P."/>
            <person name="Daniel R."/>
        </authorList>
    </citation>
    <scope>NUCLEOTIDE SEQUENCE [LARGE SCALE GENOMIC DNA]</scope>
    <source>
        <strain evidence="2 3">CG_D</strain>
    </source>
</reference>
<sequence>MRKYNYSTILINWLVFLLSPVILILVNSFTFFTLFDLNKPSGSFAGTKPLILNFIWNFGLLCLLNYLTTWIFSKKRLASLPISNYFLTSISAIIAILIITGSAVADITHYSVIGVVSISLPEIISIPWLFYLTYNTWRYQNRRILGLTVIIQMLYICLALNNFYSFLN</sequence>
<keyword evidence="1" id="KW-0472">Membrane</keyword>
<dbReference type="RefSeq" id="WP_070367228.1">
    <property type="nucleotide sequence ID" value="NZ_JAZHVW010000008.1"/>
</dbReference>
<protein>
    <submittedName>
        <fullName evidence="2">Uncharacterized protein</fullName>
    </submittedName>
</protein>
<evidence type="ECO:0000313" key="3">
    <source>
        <dbReference type="Proteomes" id="UP000177010"/>
    </source>
</evidence>
<feature type="transmembrane region" description="Helical" evidence="1">
    <location>
        <begin position="54"/>
        <end position="73"/>
    </location>
</feature>
<feature type="transmembrane region" description="Helical" evidence="1">
    <location>
        <begin position="110"/>
        <end position="132"/>
    </location>
</feature>
<dbReference type="EMBL" id="MIQE01000006">
    <property type="protein sequence ID" value="OFA12592.1"/>
    <property type="molecule type" value="Genomic_DNA"/>
</dbReference>
<organism evidence="2 3">
    <name type="scientific">Lentilactobacillus sunkii</name>
    <dbReference type="NCBI Taxonomy" id="481719"/>
    <lineage>
        <taxon>Bacteria</taxon>
        <taxon>Bacillati</taxon>
        <taxon>Bacillota</taxon>
        <taxon>Bacilli</taxon>
        <taxon>Lactobacillales</taxon>
        <taxon>Lactobacillaceae</taxon>
        <taxon>Lentilactobacillus</taxon>
    </lineage>
</organism>
<dbReference type="AlphaFoldDB" id="A0A1E7XHZ2"/>
<feature type="transmembrane region" description="Helical" evidence="1">
    <location>
        <begin position="85"/>
        <end position="104"/>
    </location>
</feature>
<keyword evidence="1" id="KW-1133">Transmembrane helix</keyword>
<accession>A0A1E7XHZ2</accession>
<comment type="caution">
    <text evidence="2">The sequence shown here is derived from an EMBL/GenBank/DDBJ whole genome shotgun (WGS) entry which is preliminary data.</text>
</comment>
<keyword evidence="1" id="KW-0812">Transmembrane</keyword>
<proteinExistence type="predicted"/>
<dbReference type="Proteomes" id="UP000177010">
    <property type="component" value="Unassembled WGS sequence"/>
</dbReference>
<name>A0A1E7XHZ2_9LACO</name>
<evidence type="ECO:0000256" key="1">
    <source>
        <dbReference type="SAM" id="Phobius"/>
    </source>
</evidence>
<feature type="transmembrane region" description="Helical" evidence="1">
    <location>
        <begin position="12"/>
        <end position="34"/>
    </location>
</feature>